<dbReference type="KEGG" id="cam:101505831"/>
<keyword evidence="1 2" id="KW-0103">Bromodomain</keyword>
<dbReference type="RefSeq" id="XP_027192678.1">
    <property type="nucleotide sequence ID" value="XM_027336877.1"/>
</dbReference>
<evidence type="ECO:0000313" key="6">
    <source>
        <dbReference type="RefSeq" id="XP_027192678.1"/>
    </source>
</evidence>
<dbReference type="InterPro" id="IPR051831">
    <property type="entry name" value="Bromodomain_contain_prot"/>
</dbReference>
<feature type="domain" description="Bromo" evidence="4">
    <location>
        <begin position="96"/>
        <end position="166"/>
    </location>
</feature>
<feature type="region of interest" description="Disordered" evidence="3">
    <location>
        <begin position="231"/>
        <end position="255"/>
    </location>
</feature>
<evidence type="ECO:0000256" key="3">
    <source>
        <dbReference type="SAM" id="MobiDB-lite"/>
    </source>
</evidence>
<name>A0A3Q7XW20_CICAR</name>
<dbReference type="STRING" id="3827.A0A3Q7XW20"/>
<evidence type="ECO:0000256" key="1">
    <source>
        <dbReference type="ARBA" id="ARBA00023117"/>
    </source>
</evidence>
<dbReference type="PROSITE" id="PS50014">
    <property type="entry name" value="BROMODOMAIN_2"/>
    <property type="match status" value="1"/>
</dbReference>
<dbReference type="GeneID" id="101505831"/>
<dbReference type="PaxDb" id="3827-XP_004510122.1"/>
<evidence type="ECO:0000313" key="5">
    <source>
        <dbReference type="Proteomes" id="UP000087171"/>
    </source>
</evidence>
<dbReference type="PRINTS" id="PR00503">
    <property type="entry name" value="BROMODOMAIN"/>
</dbReference>
<dbReference type="SUPFAM" id="SSF47370">
    <property type="entry name" value="Bromodomain"/>
    <property type="match status" value="1"/>
</dbReference>
<dbReference type="PANTHER" id="PTHR22881">
    <property type="entry name" value="BROMODOMAIN CONTAINING PROTEIN"/>
    <property type="match status" value="1"/>
</dbReference>
<dbReference type="OrthoDB" id="21449at2759"/>
<gene>
    <name evidence="6" type="primary">LOC101505831</name>
</gene>
<dbReference type="Gene3D" id="1.20.920.10">
    <property type="entry name" value="Bromodomain-like"/>
    <property type="match status" value="1"/>
</dbReference>
<dbReference type="PANTHER" id="PTHR22881:SF26">
    <property type="entry name" value="BROMODOMAIN CONTAINING PROTEIN, EXPRESSED"/>
    <property type="match status" value="1"/>
</dbReference>
<dbReference type="Proteomes" id="UP000087171">
    <property type="component" value="Chromosome Ca7"/>
</dbReference>
<dbReference type="CDD" id="cd04369">
    <property type="entry name" value="Bromodomain"/>
    <property type="match status" value="1"/>
</dbReference>
<protein>
    <submittedName>
        <fullName evidence="6">Uncharacterized protein LOC101505831</fullName>
    </submittedName>
</protein>
<evidence type="ECO:0000259" key="4">
    <source>
        <dbReference type="PROSITE" id="PS50014"/>
    </source>
</evidence>
<feature type="region of interest" description="Disordered" evidence="3">
    <location>
        <begin position="517"/>
        <end position="543"/>
    </location>
</feature>
<reference evidence="6" key="2">
    <citation type="submission" date="2025-08" db="UniProtKB">
        <authorList>
            <consortium name="RefSeq"/>
        </authorList>
    </citation>
    <scope>IDENTIFICATION</scope>
    <source>
        <tissue evidence="6">Etiolated seedlings</tissue>
    </source>
</reference>
<feature type="compositionally biased region" description="Polar residues" evidence="3">
    <location>
        <begin position="231"/>
        <end position="251"/>
    </location>
</feature>
<dbReference type="AlphaFoldDB" id="A0A3Q7XW20"/>
<organism evidence="5 6">
    <name type="scientific">Cicer arietinum</name>
    <name type="common">Chickpea</name>
    <name type="synonym">Garbanzo</name>
    <dbReference type="NCBI Taxonomy" id="3827"/>
    <lineage>
        <taxon>Eukaryota</taxon>
        <taxon>Viridiplantae</taxon>
        <taxon>Streptophyta</taxon>
        <taxon>Embryophyta</taxon>
        <taxon>Tracheophyta</taxon>
        <taxon>Spermatophyta</taxon>
        <taxon>Magnoliopsida</taxon>
        <taxon>eudicotyledons</taxon>
        <taxon>Gunneridae</taxon>
        <taxon>Pentapetalae</taxon>
        <taxon>rosids</taxon>
        <taxon>fabids</taxon>
        <taxon>Fabales</taxon>
        <taxon>Fabaceae</taxon>
        <taxon>Papilionoideae</taxon>
        <taxon>50 kb inversion clade</taxon>
        <taxon>NPAAA clade</taxon>
        <taxon>Hologalegina</taxon>
        <taxon>IRL clade</taxon>
        <taxon>Cicereae</taxon>
        <taxon>Cicer</taxon>
    </lineage>
</organism>
<evidence type="ECO:0000256" key="2">
    <source>
        <dbReference type="PROSITE-ProRule" id="PRU00035"/>
    </source>
</evidence>
<sequence>MSTTRLRWLIKLDSCSRKLQKEEGQRRSPRISALEAPAFRTRGTKRTKLRPLQHLTPNPQGVKHGEIKKKNVNVSDQPSTLLPEKRILELVLDTLQRRDTYEIFAEPVDPTEVGDYYATIKEPMDFGTMRAKLHEGMYKTLEQFQHDVFLIFNNAMSFNSSGTIYFRQARVINELAKKVFDVLRISPEKFEMEFSETMQQVGRRNQRDFRDLRHIKSNKVTIAVPSKNVSCSAHGTSSRKSVRTNFHGSSDTAKHNHARDVEVRAGIQENRKCTRSFEVDKRCTYRHFICDENESIFSTIHDDKLKLLEHVSQQDNGYKDSLMLFVKDLGLTAQNIAKRKLLGCEIRTASAFVPRTTNTLNLVPTSMLLSQNPLNKLRSPERKMDREIAGGGEKVEGLLDGSHMWSLWTTNKVLTKQSSCSNSHYSTDCVEYLNCGPKKSRMMILDKSKLLNQEQLQSVPIQDNRCLTNVLQSRLENHYKFQAPSNDVSSYFDQHKIHIQQSSSECENRDAQCSTNVPYSKTRLDHANSSELYSEDQRSKNKR</sequence>
<dbReference type="InterPro" id="IPR036427">
    <property type="entry name" value="Bromodomain-like_sf"/>
</dbReference>
<proteinExistence type="predicted"/>
<dbReference type="Pfam" id="PF00439">
    <property type="entry name" value="Bromodomain"/>
    <property type="match status" value="1"/>
</dbReference>
<dbReference type="InterPro" id="IPR001487">
    <property type="entry name" value="Bromodomain"/>
</dbReference>
<reference evidence="5" key="1">
    <citation type="journal article" date="2013" name="Nat. Biotechnol.">
        <title>Draft genome sequence of chickpea (Cicer arietinum) provides a resource for trait improvement.</title>
        <authorList>
            <person name="Varshney R.K."/>
            <person name="Song C."/>
            <person name="Saxena R.K."/>
            <person name="Azam S."/>
            <person name="Yu S."/>
            <person name="Sharpe A.G."/>
            <person name="Cannon S."/>
            <person name="Baek J."/>
            <person name="Rosen B.D."/>
            <person name="Tar'an B."/>
            <person name="Millan T."/>
            <person name="Zhang X."/>
            <person name="Ramsay L.D."/>
            <person name="Iwata A."/>
            <person name="Wang Y."/>
            <person name="Nelson W."/>
            <person name="Farmer A.D."/>
            <person name="Gaur P.M."/>
            <person name="Soderlund C."/>
            <person name="Penmetsa R.V."/>
            <person name="Xu C."/>
            <person name="Bharti A.K."/>
            <person name="He W."/>
            <person name="Winter P."/>
            <person name="Zhao S."/>
            <person name="Hane J.K."/>
            <person name="Carrasquilla-Garcia N."/>
            <person name="Condie J.A."/>
            <person name="Upadhyaya H.D."/>
            <person name="Luo M.C."/>
            <person name="Thudi M."/>
            <person name="Gowda C.L."/>
            <person name="Singh N.P."/>
            <person name="Lichtenzveig J."/>
            <person name="Gali K.K."/>
            <person name="Rubio J."/>
            <person name="Nadarajan N."/>
            <person name="Dolezel J."/>
            <person name="Bansal K.C."/>
            <person name="Xu X."/>
            <person name="Edwards D."/>
            <person name="Zhang G."/>
            <person name="Kahl G."/>
            <person name="Gil J."/>
            <person name="Singh K.B."/>
            <person name="Datta S.K."/>
            <person name="Jackson S.A."/>
            <person name="Wang J."/>
            <person name="Cook D.R."/>
        </authorList>
    </citation>
    <scope>NUCLEOTIDE SEQUENCE [LARGE SCALE GENOMIC DNA]</scope>
    <source>
        <strain evidence="5">cv. CDC Frontier</strain>
    </source>
</reference>
<dbReference type="SMART" id="SM00297">
    <property type="entry name" value="BROMO"/>
    <property type="match status" value="1"/>
</dbReference>
<accession>A0A3Q7XW20</accession>
<keyword evidence="5" id="KW-1185">Reference proteome</keyword>